<evidence type="ECO:0000256" key="1">
    <source>
        <dbReference type="SAM" id="MobiDB-lite"/>
    </source>
</evidence>
<keyword evidence="3" id="KW-1185">Reference proteome</keyword>
<gene>
    <name evidence="2" type="ORF">AVEN_193340_1</name>
</gene>
<accession>A0A4Y2ESQ9</accession>
<organism evidence="2 3">
    <name type="scientific">Araneus ventricosus</name>
    <name type="common">Orbweaver spider</name>
    <name type="synonym">Epeira ventricosa</name>
    <dbReference type="NCBI Taxonomy" id="182803"/>
    <lineage>
        <taxon>Eukaryota</taxon>
        <taxon>Metazoa</taxon>
        <taxon>Ecdysozoa</taxon>
        <taxon>Arthropoda</taxon>
        <taxon>Chelicerata</taxon>
        <taxon>Arachnida</taxon>
        <taxon>Araneae</taxon>
        <taxon>Araneomorphae</taxon>
        <taxon>Entelegynae</taxon>
        <taxon>Araneoidea</taxon>
        <taxon>Araneidae</taxon>
        <taxon>Araneus</taxon>
    </lineage>
</organism>
<dbReference type="Proteomes" id="UP000499080">
    <property type="component" value="Unassembled WGS sequence"/>
</dbReference>
<evidence type="ECO:0000313" key="3">
    <source>
        <dbReference type="Proteomes" id="UP000499080"/>
    </source>
</evidence>
<feature type="region of interest" description="Disordered" evidence="1">
    <location>
        <begin position="1"/>
        <end position="21"/>
    </location>
</feature>
<proteinExistence type="predicted"/>
<dbReference type="AlphaFoldDB" id="A0A4Y2ESQ9"/>
<sequence>MKSIDLLYGKRTTPDSSSKKKRRLNNCKVPVFQKRNTGTPVRTSNRVKILDNIMHFISKIFHLKRTIGHHIVADDSTVTKRTGFFVSPVTPYDKSEFLKWYRSCTSDLVVAFLYKAKKNYLRAVAEELGIEVTEKKVKLKIIETIMASEHFEEQFVLNMMEEEEEMRKEKN</sequence>
<comment type="caution">
    <text evidence="2">The sequence shown here is derived from an EMBL/GenBank/DDBJ whole genome shotgun (WGS) entry which is preliminary data.</text>
</comment>
<protein>
    <submittedName>
        <fullName evidence="2">Uncharacterized protein</fullName>
    </submittedName>
</protein>
<name>A0A4Y2ESQ9_ARAVE</name>
<evidence type="ECO:0000313" key="2">
    <source>
        <dbReference type="EMBL" id="GBM31208.1"/>
    </source>
</evidence>
<dbReference type="EMBL" id="BGPR01000678">
    <property type="protein sequence ID" value="GBM31208.1"/>
    <property type="molecule type" value="Genomic_DNA"/>
</dbReference>
<reference evidence="2 3" key="1">
    <citation type="journal article" date="2019" name="Sci. Rep.">
        <title>Orb-weaving spider Araneus ventricosus genome elucidates the spidroin gene catalogue.</title>
        <authorList>
            <person name="Kono N."/>
            <person name="Nakamura H."/>
            <person name="Ohtoshi R."/>
            <person name="Moran D.A.P."/>
            <person name="Shinohara A."/>
            <person name="Yoshida Y."/>
            <person name="Fujiwara M."/>
            <person name="Mori M."/>
            <person name="Tomita M."/>
            <person name="Arakawa K."/>
        </authorList>
    </citation>
    <scope>NUCLEOTIDE SEQUENCE [LARGE SCALE GENOMIC DNA]</scope>
</reference>